<comment type="caution">
    <text evidence="1">The sequence shown here is derived from an EMBL/GenBank/DDBJ whole genome shotgun (WGS) entry which is preliminary data.</text>
</comment>
<proteinExistence type="predicted"/>
<dbReference type="AlphaFoldDB" id="A0AAV8VF38"/>
<sequence>MFVLCRTFEEEKNPDSYCHNEDERALVGTSVIDEVKKDLEMEQKKTGRLITLMMNKFVAIKQQAPADLINAEHRKTRNRRIEEFLEREHNKLEFSEIVENPGLRSLAKLTLNSF</sequence>
<dbReference type="EMBL" id="JANEYG010000121">
    <property type="protein sequence ID" value="KAJ8912560.1"/>
    <property type="molecule type" value="Genomic_DNA"/>
</dbReference>
<reference evidence="1 2" key="1">
    <citation type="journal article" date="2023" name="Insect Mol. Biol.">
        <title>Genome sequencing provides insights into the evolution of gene families encoding plant cell wall-degrading enzymes in longhorned beetles.</title>
        <authorList>
            <person name="Shin N.R."/>
            <person name="Okamura Y."/>
            <person name="Kirsch R."/>
            <person name="Pauchet Y."/>
        </authorList>
    </citation>
    <scope>NUCLEOTIDE SEQUENCE [LARGE SCALE GENOMIC DNA]</scope>
    <source>
        <strain evidence="1">EAD_L_NR</strain>
    </source>
</reference>
<name>A0AAV8VF38_9CUCU</name>
<keyword evidence="2" id="KW-1185">Reference proteome</keyword>
<gene>
    <name evidence="1" type="ORF">NQ315_006632</name>
</gene>
<evidence type="ECO:0000313" key="1">
    <source>
        <dbReference type="EMBL" id="KAJ8912560.1"/>
    </source>
</evidence>
<accession>A0AAV8VF38</accession>
<evidence type="ECO:0000313" key="2">
    <source>
        <dbReference type="Proteomes" id="UP001159042"/>
    </source>
</evidence>
<organism evidence="1 2">
    <name type="scientific">Exocentrus adspersus</name>
    <dbReference type="NCBI Taxonomy" id="1586481"/>
    <lineage>
        <taxon>Eukaryota</taxon>
        <taxon>Metazoa</taxon>
        <taxon>Ecdysozoa</taxon>
        <taxon>Arthropoda</taxon>
        <taxon>Hexapoda</taxon>
        <taxon>Insecta</taxon>
        <taxon>Pterygota</taxon>
        <taxon>Neoptera</taxon>
        <taxon>Endopterygota</taxon>
        <taxon>Coleoptera</taxon>
        <taxon>Polyphaga</taxon>
        <taxon>Cucujiformia</taxon>
        <taxon>Chrysomeloidea</taxon>
        <taxon>Cerambycidae</taxon>
        <taxon>Lamiinae</taxon>
        <taxon>Acanthocinini</taxon>
        <taxon>Exocentrus</taxon>
    </lineage>
</organism>
<dbReference type="Proteomes" id="UP001159042">
    <property type="component" value="Unassembled WGS sequence"/>
</dbReference>
<protein>
    <submittedName>
        <fullName evidence="1">Uncharacterized protein</fullName>
    </submittedName>
</protein>